<evidence type="ECO:0000256" key="2">
    <source>
        <dbReference type="ARBA" id="ARBA00022723"/>
    </source>
</evidence>
<organism evidence="6 7">
    <name type="scientific">Amblyomma americanum</name>
    <name type="common">Lone star tick</name>
    <dbReference type="NCBI Taxonomy" id="6943"/>
    <lineage>
        <taxon>Eukaryota</taxon>
        <taxon>Metazoa</taxon>
        <taxon>Ecdysozoa</taxon>
        <taxon>Arthropoda</taxon>
        <taxon>Chelicerata</taxon>
        <taxon>Arachnida</taxon>
        <taxon>Acari</taxon>
        <taxon>Parasitiformes</taxon>
        <taxon>Ixodida</taxon>
        <taxon>Ixodoidea</taxon>
        <taxon>Ixodidae</taxon>
        <taxon>Amblyomminae</taxon>
        <taxon>Amblyomma</taxon>
    </lineage>
</organism>
<dbReference type="InterPro" id="IPR017946">
    <property type="entry name" value="PLC-like_Pdiesterase_TIM-brl"/>
</dbReference>
<dbReference type="GO" id="GO:0016829">
    <property type="term" value="F:lyase activity"/>
    <property type="evidence" value="ECO:0007669"/>
    <property type="project" value="UniProtKB-KW"/>
</dbReference>
<keyword evidence="3" id="KW-0460">Magnesium</keyword>
<dbReference type="GO" id="GO:0046872">
    <property type="term" value="F:metal ion binding"/>
    <property type="evidence" value="ECO:0007669"/>
    <property type="project" value="UniProtKB-KW"/>
</dbReference>
<dbReference type="Gene3D" id="3.20.20.190">
    <property type="entry name" value="Phosphatidylinositol (PI) phosphodiesterase"/>
    <property type="match status" value="1"/>
</dbReference>
<keyword evidence="5" id="KW-0456">Lyase</keyword>
<keyword evidence="2" id="KW-0479">Metal-binding</keyword>
<dbReference type="GO" id="GO:0008081">
    <property type="term" value="F:phosphoric diester hydrolase activity"/>
    <property type="evidence" value="ECO:0007669"/>
    <property type="project" value="InterPro"/>
</dbReference>
<name>A0AAQ4FJR7_AMBAM</name>
<sequence length="97" mass="10925">MSNIQQRSTVVLLLREHLLPNNVLRGVDGIITNDPRRMARIMKEREFRNKLRPATIQDNPGICVPGRPAPRSVASQQLLEIDFLGDFNNSANGILHV</sequence>
<dbReference type="AlphaFoldDB" id="A0AAQ4FJR7"/>
<dbReference type="Proteomes" id="UP001321473">
    <property type="component" value="Unassembled WGS sequence"/>
</dbReference>
<reference evidence="6 7" key="1">
    <citation type="journal article" date="2023" name="Arcadia Sci">
        <title>De novo assembly of a long-read Amblyomma americanum tick genome.</title>
        <authorList>
            <person name="Chou S."/>
            <person name="Poskanzer K.E."/>
            <person name="Rollins M."/>
            <person name="Thuy-Boun P.S."/>
        </authorList>
    </citation>
    <scope>NUCLEOTIDE SEQUENCE [LARGE SCALE GENOMIC DNA]</scope>
    <source>
        <strain evidence="6">F_SG_1</strain>
        <tissue evidence="6">Salivary glands</tissue>
    </source>
</reference>
<evidence type="ECO:0000313" key="6">
    <source>
        <dbReference type="EMBL" id="KAK8786955.1"/>
    </source>
</evidence>
<evidence type="ECO:0000256" key="5">
    <source>
        <dbReference type="ARBA" id="ARBA00023239"/>
    </source>
</evidence>
<accession>A0AAQ4FJR7</accession>
<comment type="caution">
    <text evidence="6">The sequence shown here is derived from an EMBL/GenBank/DDBJ whole genome shotgun (WGS) entry which is preliminary data.</text>
</comment>
<evidence type="ECO:0000256" key="4">
    <source>
        <dbReference type="ARBA" id="ARBA00023157"/>
    </source>
</evidence>
<evidence type="ECO:0000313" key="7">
    <source>
        <dbReference type="Proteomes" id="UP001321473"/>
    </source>
</evidence>
<gene>
    <name evidence="6" type="ORF">V5799_023269</name>
</gene>
<evidence type="ECO:0000256" key="3">
    <source>
        <dbReference type="ARBA" id="ARBA00022842"/>
    </source>
</evidence>
<proteinExistence type="predicted"/>
<keyword evidence="4" id="KW-1015">Disulfide bond</keyword>
<protein>
    <submittedName>
        <fullName evidence="6">Uncharacterized protein</fullName>
    </submittedName>
</protein>
<comment type="catalytic activity">
    <reaction evidence="1">
        <text>an N-(acyl)-sphingosylphosphoethanolamine = an N-(acyl)-sphingosyl-1,3-cyclic phosphate + ethanolamine</text>
        <dbReference type="Rhea" id="RHEA:60648"/>
        <dbReference type="ChEBI" id="CHEBI:57603"/>
        <dbReference type="ChEBI" id="CHEBI:143891"/>
        <dbReference type="ChEBI" id="CHEBI:143892"/>
    </reaction>
</comment>
<dbReference type="EMBL" id="JARKHS020002250">
    <property type="protein sequence ID" value="KAK8786955.1"/>
    <property type="molecule type" value="Genomic_DNA"/>
</dbReference>
<evidence type="ECO:0000256" key="1">
    <source>
        <dbReference type="ARBA" id="ARBA00000110"/>
    </source>
</evidence>
<keyword evidence="7" id="KW-1185">Reference proteome</keyword>
<dbReference type="GO" id="GO:0006629">
    <property type="term" value="P:lipid metabolic process"/>
    <property type="evidence" value="ECO:0007669"/>
    <property type="project" value="InterPro"/>
</dbReference>